<reference evidence="1 2" key="1">
    <citation type="submission" date="2018-03" db="EMBL/GenBank/DDBJ databases">
        <authorList>
            <person name="Fogelqvist J."/>
        </authorList>
    </citation>
    <scope>NUCLEOTIDE SEQUENCE [LARGE SCALE GENOMIC DNA]</scope>
</reference>
<proteinExistence type="predicted"/>
<dbReference type="EMBL" id="OVEO01000019">
    <property type="protein sequence ID" value="SPR01795.1"/>
    <property type="molecule type" value="Genomic_DNA"/>
</dbReference>
<geneLocation type="mitochondrion" evidence="1"/>
<dbReference type="Proteomes" id="UP000290189">
    <property type="component" value="Unassembled WGS sequence"/>
</dbReference>
<evidence type="ECO:0000313" key="2">
    <source>
        <dbReference type="Proteomes" id="UP000290189"/>
    </source>
</evidence>
<keyword evidence="1" id="KW-0496">Mitochondrion</keyword>
<evidence type="ECO:0000313" key="1">
    <source>
        <dbReference type="EMBL" id="SPR01795.1"/>
    </source>
</evidence>
<gene>
    <name evidence="1" type="ORF">PLBR_LOCUS9010</name>
</gene>
<sequence>MPMCFVKGIFFYAASPNMASVAIRTTSFGVGHLVKLDGKCLLFDPHLEDAPRTLVHPDHSAWQINWERSEGSAAFSSSTIPPPHVVMASGLDHSQVSHFRALQSKMADTVLFAPSKPDLSMLTVKAYHPVDQTSGKAFCLPELNLKIWTWVGYGHYVIYLVQNTETQRTVCYAPHGLTPAEMEAVGSTTGRIDIYLTAVRLFALTTCPFNRSFVNFITNPVEAVQVIAKAARDFRCKYVLPLDDQFENPNVTFKGLVNCLSNYELIGEWSKIVDDVRNGPACDDLTMICAAPGDPVPLE</sequence>
<accession>A0A3P3YNK7</accession>
<name>A0A3P3YNK7_PLABS</name>
<organism evidence="1 2">
    <name type="scientific">Plasmodiophora brassicae</name>
    <name type="common">Clubroot disease agent</name>
    <dbReference type="NCBI Taxonomy" id="37360"/>
    <lineage>
        <taxon>Eukaryota</taxon>
        <taxon>Sar</taxon>
        <taxon>Rhizaria</taxon>
        <taxon>Endomyxa</taxon>
        <taxon>Phytomyxea</taxon>
        <taxon>Plasmodiophorida</taxon>
        <taxon>Plasmodiophoridae</taxon>
        <taxon>Plasmodiophora</taxon>
    </lineage>
</organism>
<protein>
    <submittedName>
        <fullName evidence="1">Uncharacterized protein</fullName>
    </submittedName>
</protein>
<dbReference type="AlphaFoldDB" id="A0A3P3YNK7"/>